<evidence type="ECO:0000256" key="1">
    <source>
        <dbReference type="ARBA" id="ARBA00023125"/>
    </source>
</evidence>
<dbReference type="InterPro" id="IPR001647">
    <property type="entry name" value="HTH_TetR"/>
</dbReference>
<evidence type="ECO:0000313" key="4">
    <source>
        <dbReference type="Proteomes" id="UP001519288"/>
    </source>
</evidence>
<keyword evidence="4" id="KW-1185">Reference proteome</keyword>
<gene>
    <name evidence="3" type="ORF">J2Z69_000385</name>
</gene>
<dbReference type="InterPro" id="IPR009057">
    <property type="entry name" value="Homeodomain-like_sf"/>
</dbReference>
<evidence type="ECO:0000259" key="2">
    <source>
        <dbReference type="Pfam" id="PF00440"/>
    </source>
</evidence>
<reference evidence="3 4" key="1">
    <citation type="submission" date="2021-03" db="EMBL/GenBank/DDBJ databases">
        <title>Genomic Encyclopedia of Type Strains, Phase IV (KMG-IV): sequencing the most valuable type-strain genomes for metagenomic binning, comparative biology and taxonomic classification.</title>
        <authorList>
            <person name="Goeker M."/>
        </authorList>
    </citation>
    <scope>NUCLEOTIDE SEQUENCE [LARGE SCALE GENOMIC DNA]</scope>
    <source>
        <strain evidence="3 4">DSM 26806</strain>
    </source>
</reference>
<dbReference type="PRINTS" id="PR00455">
    <property type="entry name" value="HTHTETR"/>
</dbReference>
<dbReference type="EMBL" id="JAGGLD010000001">
    <property type="protein sequence ID" value="MBP1999366.1"/>
    <property type="molecule type" value="Genomic_DNA"/>
</dbReference>
<dbReference type="RefSeq" id="WP_209858664.1">
    <property type="nucleotide sequence ID" value="NZ_JAGGLD010000001.1"/>
</dbReference>
<organism evidence="3 4">
    <name type="scientific">Paenibacillus shirakamiensis</name>
    <dbReference type="NCBI Taxonomy" id="1265935"/>
    <lineage>
        <taxon>Bacteria</taxon>
        <taxon>Bacillati</taxon>
        <taxon>Bacillota</taxon>
        <taxon>Bacilli</taxon>
        <taxon>Bacillales</taxon>
        <taxon>Paenibacillaceae</taxon>
        <taxon>Paenibacillus</taxon>
    </lineage>
</organism>
<protein>
    <submittedName>
        <fullName evidence="3">AcrR family transcriptional regulator</fullName>
    </submittedName>
</protein>
<dbReference type="SUPFAM" id="SSF46689">
    <property type="entry name" value="Homeodomain-like"/>
    <property type="match status" value="1"/>
</dbReference>
<feature type="domain" description="HTH tetR-type" evidence="2">
    <location>
        <begin position="20"/>
        <end position="64"/>
    </location>
</feature>
<evidence type="ECO:0000313" key="3">
    <source>
        <dbReference type="EMBL" id="MBP1999366.1"/>
    </source>
</evidence>
<dbReference type="Gene3D" id="1.10.357.10">
    <property type="entry name" value="Tetracycline Repressor, domain 2"/>
    <property type="match status" value="1"/>
</dbReference>
<name>A0ABS4JE25_9BACL</name>
<sequence length="208" mass="23634">MTPRTREQNEQIRNQRMSEIIKAAADSYITKGIRMEIRDVAQQASLGYGTVYHYYPHKFELLEDACRQGFTDAQEMITPILTATTENSYDKLKLYCTGLFQAWPEHSVMFLSFKCACEGFHELPSNASSRLNDEFSNQIIQPLVQVIGLLTEADLAEQVARLLIGALVGCYTVTQCTKNKDQRVISQQSEQAIVDILLAQFKPKEERS</sequence>
<comment type="caution">
    <text evidence="3">The sequence shown here is derived from an EMBL/GenBank/DDBJ whole genome shotgun (WGS) entry which is preliminary data.</text>
</comment>
<dbReference type="Pfam" id="PF00440">
    <property type="entry name" value="TetR_N"/>
    <property type="match status" value="1"/>
</dbReference>
<accession>A0ABS4JE25</accession>
<dbReference type="Proteomes" id="UP001519288">
    <property type="component" value="Unassembled WGS sequence"/>
</dbReference>
<keyword evidence="1" id="KW-0238">DNA-binding</keyword>
<proteinExistence type="predicted"/>